<dbReference type="EMBL" id="DWWS01000013">
    <property type="protein sequence ID" value="HJC22517.1"/>
    <property type="molecule type" value="Genomic_DNA"/>
</dbReference>
<dbReference type="GO" id="GO:0008705">
    <property type="term" value="F:methionine synthase activity"/>
    <property type="evidence" value="ECO:0007669"/>
    <property type="project" value="InterPro"/>
</dbReference>
<sequence>MESRLQIGLDREALERTAVKYHFAAAGAGLDGGEIQKIYEILHRNADCRAVWTLDEEKREASVVVTLGVRVDALQEKYGREGLLTEGYLTDCLCRELLKKGYKALEDMLRERFGLYAERYLFPGQNLALEKLEQIFSSLGESVPVRLLPGGVLLPRQSVAYLLRLSADERTGCADICAQCGKCEAGTDTPGCRRTSV</sequence>
<accession>A0A9D2SPJ5</accession>
<proteinExistence type="predicted"/>
<comment type="caution">
    <text evidence="1">The sequence shown here is derived from an EMBL/GenBank/DDBJ whole genome shotgun (WGS) entry which is preliminary data.</text>
</comment>
<evidence type="ECO:0000313" key="2">
    <source>
        <dbReference type="Proteomes" id="UP000823891"/>
    </source>
</evidence>
<dbReference type="Gene3D" id="3.40.109.40">
    <property type="match status" value="1"/>
</dbReference>
<evidence type="ECO:0000313" key="1">
    <source>
        <dbReference type="EMBL" id="HJC22517.1"/>
    </source>
</evidence>
<gene>
    <name evidence="1" type="ORF">H9761_02290</name>
</gene>
<protein>
    <submittedName>
        <fullName evidence="1">Uncharacterized protein</fullName>
    </submittedName>
</protein>
<reference evidence="1" key="1">
    <citation type="journal article" date="2021" name="PeerJ">
        <title>Extensive microbial diversity within the chicken gut microbiome revealed by metagenomics and culture.</title>
        <authorList>
            <person name="Gilroy R."/>
            <person name="Ravi A."/>
            <person name="Getino M."/>
            <person name="Pursley I."/>
            <person name="Horton D.L."/>
            <person name="Alikhan N.F."/>
            <person name="Baker D."/>
            <person name="Gharbi K."/>
            <person name="Hall N."/>
            <person name="Watson M."/>
            <person name="Adriaenssens E.M."/>
            <person name="Foster-Nyarko E."/>
            <person name="Jarju S."/>
            <person name="Secka A."/>
            <person name="Antonio M."/>
            <person name="Oren A."/>
            <person name="Chaudhuri R.R."/>
            <person name="La Ragione R."/>
            <person name="Hildebrand F."/>
            <person name="Pallen M.J."/>
        </authorList>
    </citation>
    <scope>NUCLEOTIDE SEQUENCE</scope>
    <source>
        <strain evidence="1">USAMLcec2-132</strain>
    </source>
</reference>
<organism evidence="1 2">
    <name type="scientific">Candidatus Eisenbergiella merdavium</name>
    <dbReference type="NCBI Taxonomy" id="2838551"/>
    <lineage>
        <taxon>Bacteria</taxon>
        <taxon>Bacillati</taxon>
        <taxon>Bacillota</taxon>
        <taxon>Clostridia</taxon>
        <taxon>Lachnospirales</taxon>
        <taxon>Lachnospiraceae</taxon>
        <taxon>Eisenbergiella</taxon>
    </lineage>
</organism>
<reference evidence="1" key="2">
    <citation type="submission" date="2021-04" db="EMBL/GenBank/DDBJ databases">
        <authorList>
            <person name="Gilroy R."/>
        </authorList>
    </citation>
    <scope>NUCLEOTIDE SEQUENCE</scope>
    <source>
        <strain evidence="1">USAMLcec2-132</strain>
    </source>
</reference>
<dbReference type="SUPFAM" id="SSF56507">
    <property type="entry name" value="Methionine synthase activation domain-like"/>
    <property type="match status" value="1"/>
</dbReference>
<dbReference type="InterPro" id="IPR037010">
    <property type="entry name" value="VitB12-dep_Met_synth_activ_sf"/>
</dbReference>
<name>A0A9D2SPJ5_9FIRM</name>
<dbReference type="Proteomes" id="UP000823891">
    <property type="component" value="Unassembled WGS sequence"/>
</dbReference>
<dbReference type="AlphaFoldDB" id="A0A9D2SPJ5"/>